<feature type="domain" description="HTH cro/C1-type" evidence="5">
    <location>
        <begin position="4"/>
        <end position="47"/>
    </location>
</feature>
<keyword evidence="7" id="KW-1185">Reference proteome</keyword>
<dbReference type="CDD" id="cd06267">
    <property type="entry name" value="PBP1_LacI_sugar_binding-like"/>
    <property type="match status" value="1"/>
</dbReference>
<name>A0A940SVX5_9ENTE</name>
<evidence type="ECO:0000259" key="4">
    <source>
        <dbReference type="PROSITE" id="PS50932"/>
    </source>
</evidence>
<gene>
    <name evidence="6" type="ORF">I6N95_17165</name>
</gene>
<dbReference type="EMBL" id="JAEEGA010000012">
    <property type="protein sequence ID" value="MBP1042750.1"/>
    <property type="molecule type" value="Genomic_DNA"/>
</dbReference>
<proteinExistence type="predicted"/>
<dbReference type="SMART" id="SM00354">
    <property type="entry name" value="HTH_LACI"/>
    <property type="match status" value="1"/>
</dbReference>
<dbReference type="GO" id="GO:0003700">
    <property type="term" value="F:DNA-binding transcription factor activity"/>
    <property type="evidence" value="ECO:0007669"/>
    <property type="project" value="TreeGrafter"/>
</dbReference>
<evidence type="ECO:0000256" key="2">
    <source>
        <dbReference type="ARBA" id="ARBA00023125"/>
    </source>
</evidence>
<dbReference type="RefSeq" id="WP_209530224.1">
    <property type="nucleotide sequence ID" value="NZ_JAEEGA010000012.1"/>
</dbReference>
<dbReference type="InterPro" id="IPR028082">
    <property type="entry name" value="Peripla_BP_I"/>
</dbReference>
<evidence type="ECO:0000259" key="5">
    <source>
        <dbReference type="PROSITE" id="PS50943"/>
    </source>
</evidence>
<dbReference type="InterPro" id="IPR001387">
    <property type="entry name" value="Cro/C1-type_HTH"/>
</dbReference>
<evidence type="ECO:0000313" key="6">
    <source>
        <dbReference type="EMBL" id="MBP1042750.1"/>
    </source>
</evidence>
<dbReference type="SUPFAM" id="SSF53822">
    <property type="entry name" value="Periplasmic binding protein-like I"/>
    <property type="match status" value="1"/>
</dbReference>
<dbReference type="Pfam" id="PF00356">
    <property type="entry name" value="LacI"/>
    <property type="match status" value="1"/>
</dbReference>
<evidence type="ECO:0000256" key="1">
    <source>
        <dbReference type="ARBA" id="ARBA00023015"/>
    </source>
</evidence>
<comment type="caution">
    <text evidence="6">The sequence shown here is derived from an EMBL/GenBank/DDBJ whole genome shotgun (WGS) entry which is preliminary data.</text>
</comment>
<evidence type="ECO:0000313" key="7">
    <source>
        <dbReference type="Proteomes" id="UP000674938"/>
    </source>
</evidence>
<dbReference type="PRINTS" id="PR00036">
    <property type="entry name" value="HTHLACI"/>
</dbReference>
<keyword evidence="3" id="KW-0804">Transcription</keyword>
<feature type="domain" description="HTH lacI-type" evidence="4">
    <location>
        <begin position="3"/>
        <end position="57"/>
    </location>
</feature>
<reference evidence="6" key="1">
    <citation type="submission" date="2020-12" db="EMBL/GenBank/DDBJ databases">
        <title>Vagococcus allomyrinae sp. nov. and Enterococcus lavae sp. nov., isolated from the larvae of Allomyrina dichotoma.</title>
        <authorList>
            <person name="Lee S.D."/>
        </authorList>
    </citation>
    <scope>NUCLEOTIDE SEQUENCE</scope>
    <source>
        <strain evidence="6">BWB3-3</strain>
    </source>
</reference>
<dbReference type="Gene3D" id="1.10.260.40">
    <property type="entry name" value="lambda repressor-like DNA-binding domains"/>
    <property type="match status" value="1"/>
</dbReference>
<dbReference type="PROSITE" id="PS50932">
    <property type="entry name" value="HTH_LACI_2"/>
    <property type="match status" value="1"/>
</dbReference>
<dbReference type="PROSITE" id="PS50943">
    <property type="entry name" value="HTH_CROC1"/>
    <property type="match status" value="1"/>
</dbReference>
<evidence type="ECO:0000256" key="3">
    <source>
        <dbReference type="ARBA" id="ARBA00023163"/>
    </source>
</evidence>
<dbReference type="InterPro" id="IPR046335">
    <property type="entry name" value="LacI/GalR-like_sensor"/>
</dbReference>
<keyword evidence="1" id="KW-0805">Transcription regulation</keyword>
<dbReference type="GO" id="GO:0000976">
    <property type="term" value="F:transcription cis-regulatory region binding"/>
    <property type="evidence" value="ECO:0007669"/>
    <property type="project" value="TreeGrafter"/>
</dbReference>
<dbReference type="Gene3D" id="3.40.50.2300">
    <property type="match status" value="2"/>
</dbReference>
<dbReference type="InterPro" id="IPR000843">
    <property type="entry name" value="HTH_LacI"/>
</dbReference>
<dbReference type="AlphaFoldDB" id="A0A940SVX5"/>
<protein>
    <submittedName>
        <fullName evidence="6">LacI family DNA-binding transcriptional regulator</fullName>
    </submittedName>
</protein>
<dbReference type="PANTHER" id="PTHR30146:SF109">
    <property type="entry name" value="HTH-TYPE TRANSCRIPTIONAL REGULATOR GALS"/>
    <property type="match status" value="1"/>
</dbReference>
<dbReference type="Pfam" id="PF13377">
    <property type="entry name" value="Peripla_BP_3"/>
    <property type="match status" value="1"/>
</dbReference>
<dbReference type="InterPro" id="IPR010982">
    <property type="entry name" value="Lambda_DNA-bd_dom_sf"/>
</dbReference>
<dbReference type="PANTHER" id="PTHR30146">
    <property type="entry name" value="LACI-RELATED TRANSCRIPTIONAL REPRESSOR"/>
    <property type="match status" value="1"/>
</dbReference>
<dbReference type="SUPFAM" id="SSF47413">
    <property type="entry name" value="lambda repressor-like DNA-binding domains"/>
    <property type="match status" value="1"/>
</dbReference>
<keyword evidence="2 6" id="KW-0238">DNA-binding</keyword>
<sequence length="340" mass="37879">MRVTIKDVAKEAGVSIATVSRVFNGYTDISEATKNRIMKIAKEMDYLPNAAARSLASKTQVTIALILNDFEMNRKNTMAMEVLSGVYAYTEEHQIEFVFFATSRIKQGSKSFREFCNEKAITGAVVQGLKVNDPYYKEILESQLPVALIDMWADKESICSISIDNVKASTEAVDYLITQGHRHIGMINGRREAAVSIDRETGYVNALKKNNLPLMEYYVQYANFNEKIAVEIARDLLLSQPQLTALFCASDLMAIGAMKAVSEMGLSIPEDISIVGFDDIILNDYLTPKLSSVSQNMEKIGYEAAKNVYKLIKKEPAERQVYIEHGLIIRESVGPARVGS</sequence>
<dbReference type="Proteomes" id="UP000674938">
    <property type="component" value="Unassembled WGS sequence"/>
</dbReference>
<dbReference type="CDD" id="cd01392">
    <property type="entry name" value="HTH_LacI"/>
    <property type="match status" value="1"/>
</dbReference>
<organism evidence="6 7">
    <name type="scientific">Vagococcus allomyrinae</name>
    <dbReference type="NCBI Taxonomy" id="2794353"/>
    <lineage>
        <taxon>Bacteria</taxon>
        <taxon>Bacillati</taxon>
        <taxon>Bacillota</taxon>
        <taxon>Bacilli</taxon>
        <taxon>Lactobacillales</taxon>
        <taxon>Enterococcaceae</taxon>
        <taxon>Vagococcus</taxon>
    </lineage>
</organism>
<accession>A0A940SVX5</accession>